<accession>A0A0K2B1X3</accession>
<feature type="domain" description="ABC transporter" evidence="9">
    <location>
        <begin position="341"/>
        <end position="572"/>
    </location>
</feature>
<evidence type="ECO:0000256" key="2">
    <source>
        <dbReference type="ARBA" id="ARBA00022692"/>
    </source>
</evidence>
<dbReference type="SMART" id="SM00382">
    <property type="entry name" value="AAA"/>
    <property type="match status" value="1"/>
</dbReference>
<dbReference type="InterPro" id="IPR027417">
    <property type="entry name" value="P-loop_NTPase"/>
</dbReference>
<dbReference type="InterPro" id="IPR011527">
    <property type="entry name" value="ABC1_TM_dom"/>
</dbReference>
<evidence type="ECO:0000313" key="11">
    <source>
        <dbReference type="EMBL" id="AKZ59385.1"/>
    </source>
</evidence>
<dbReference type="Proteomes" id="UP000061018">
    <property type="component" value="Chromosome"/>
</dbReference>
<proteinExistence type="predicted"/>
<dbReference type="KEGG" id="samb:SAM23877_6340"/>
<keyword evidence="4 11" id="KW-0067">ATP-binding</keyword>
<dbReference type="SUPFAM" id="SSF52540">
    <property type="entry name" value="P-loop containing nucleoside triphosphate hydrolases"/>
    <property type="match status" value="1"/>
</dbReference>
<evidence type="ECO:0000256" key="7">
    <source>
        <dbReference type="SAM" id="MobiDB-lite"/>
    </source>
</evidence>
<dbReference type="PROSITE" id="PS50929">
    <property type="entry name" value="ABC_TM1F"/>
    <property type="match status" value="1"/>
</dbReference>
<evidence type="ECO:0000259" key="10">
    <source>
        <dbReference type="PROSITE" id="PS50929"/>
    </source>
</evidence>
<keyword evidence="3" id="KW-0547">Nucleotide-binding</keyword>
<dbReference type="Gene3D" id="3.40.50.300">
    <property type="entry name" value="P-loop containing nucleotide triphosphate hydrolases"/>
    <property type="match status" value="1"/>
</dbReference>
<keyword evidence="2 8" id="KW-0812">Transmembrane</keyword>
<dbReference type="PROSITE" id="PS50893">
    <property type="entry name" value="ABC_TRANSPORTER_2"/>
    <property type="match status" value="1"/>
</dbReference>
<reference evidence="12" key="1">
    <citation type="journal article" date="2015" name="J. Biotechnol.">
        <title>Complete genome sequence of Streptomyces ambofaciens ATCC 23877, the spiramycin producer.</title>
        <authorList>
            <person name="Thibessard A."/>
            <person name="Haas D."/>
            <person name="Gerbaud C."/>
            <person name="Aigle B."/>
            <person name="Lautru S."/>
            <person name="Pernodet J.L."/>
            <person name="Leblond P."/>
        </authorList>
    </citation>
    <scope>NUCLEOTIDE SEQUENCE [LARGE SCALE GENOMIC DNA]</scope>
    <source>
        <strain evidence="12">ATCC 23877 / 3486 / DSM 40053 / JCM 4204 / NBRC 12836 / NRRL B-2516</strain>
    </source>
</reference>
<feature type="transmembrane region" description="Helical" evidence="8">
    <location>
        <begin position="290"/>
        <end position="308"/>
    </location>
</feature>
<feature type="domain" description="ABC transmembrane type-1" evidence="10">
    <location>
        <begin position="32"/>
        <end position="309"/>
    </location>
</feature>
<dbReference type="InterPro" id="IPR003593">
    <property type="entry name" value="AAA+_ATPase"/>
</dbReference>
<evidence type="ECO:0000256" key="8">
    <source>
        <dbReference type="SAM" id="Phobius"/>
    </source>
</evidence>
<dbReference type="GO" id="GO:0016887">
    <property type="term" value="F:ATP hydrolysis activity"/>
    <property type="evidence" value="ECO:0007669"/>
    <property type="project" value="InterPro"/>
</dbReference>
<evidence type="ECO:0000256" key="1">
    <source>
        <dbReference type="ARBA" id="ARBA00004651"/>
    </source>
</evidence>
<evidence type="ECO:0000313" key="12">
    <source>
        <dbReference type="Proteomes" id="UP000061018"/>
    </source>
</evidence>
<dbReference type="EMBL" id="CP012382">
    <property type="protein sequence ID" value="AKZ59385.1"/>
    <property type="molecule type" value="Genomic_DNA"/>
</dbReference>
<dbReference type="GO" id="GO:0015421">
    <property type="term" value="F:ABC-type oligopeptide transporter activity"/>
    <property type="evidence" value="ECO:0007669"/>
    <property type="project" value="TreeGrafter"/>
</dbReference>
<protein>
    <submittedName>
        <fullName evidence="11">ABC transporter ATP-binding protein</fullName>
    </submittedName>
</protein>
<gene>
    <name evidence="11" type="ORF">SAM23877_6340</name>
</gene>
<feature type="transmembrane region" description="Helical" evidence="8">
    <location>
        <begin position="156"/>
        <end position="182"/>
    </location>
</feature>
<dbReference type="InterPro" id="IPR003439">
    <property type="entry name" value="ABC_transporter-like_ATP-bd"/>
</dbReference>
<feature type="region of interest" description="Disordered" evidence="7">
    <location>
        <begin position="1"/>
        <end position="24"/>
    </location>
</feature>
<dbReference type="InterPro" id="IPR017871">
    <property type="entry name" value="ABC_transporter-like_CS"/>
</dbReference>
<keyword evidence="6 8" id="KW-0472">Membrane</keyword>
<evidence type="ECO:0000256" key="6">
    <source>
        <dbReference type="ARBA" id="ARBA00023136"/>
    </source>
</evidence>
<dbReference type="InterPro" id="IPR036640">
    <property type="entry name" value="ABC1_TM_sf"/>
</dbReference>
<dbReference type="InterPro" id="IPR039421">
    <property type="entry name" value="Type_1_exporter"/>
</dbReference>
<evidence type="ECO:0000256" key="3">
    <source>
        <dbReference type="ARBA" id="ARBA00022741"/>
    </source>
</evidence>
<dbReference type="PANTHER" id="PTHR43394">
    <property type="entry name" value="ATP-DEPENDENT PERMEASE MDL1, MITOCHONDRIAL"/>
    <property type="match status" value="1"/>
</dbReference>
<feature type="transmembrane region" description="Helical" evidence="8">
    <location>
        <begin position="251"/>
        <end position="270"/>
    </location>
</feature>
<dbReference type="PANTHER" id="PTHR43394:SF1">
    <property type="entry name" value="ATP-BINDING CASSETTE SUB-FAMILY B MEMBER 10, MITOCHONDRIAL"/>
    <property type="match status" value="1"/>
</dbReference>
<evidence type="ECO:0000256" key="4">
    <source>
        <dbReference type="ARBA" id="ARBA00022840"/>
    </source>
</evidence>
<dbReference type="Pfam" id="PF00005">
    <property type="entry name" value="ABC_tran"/>
    <property type="match status" value="1"/>
</dbReference>
<dbReference type="GO" id="GO:0005524">
    <property type="term" value="F:ATP binding"/>
    <property type="evidence" value="ECO:0007669"/>
    <property type="project" value="UniProtKB-KW"/>
</dbReference>
<name>A0A0K2B1X3_STRA7</name>
<dbReference type="GO" id="GO:0005886">
    <property type="term" value="C:plasma membrane"/>
    <property type="evidence" value="ECO:0007669"/>
    <property type="project" value="UniProtKB-SubCell"/>
</dbReference>
<evidence type="ECO:0000259" key="9">
    <source>
        <dbReference type="PROSITE" id="PS50893"/>
    </source>
</evidence>
<dbReference type="Gene3D" id="1.20.1560.10">
    <property type="entry name" value="ABC transporter type 1, transmembrane domain"/>
    <property type="match status" value="1"/>
</dbReference>
<dbReference type="SUPFAM" id="SSF90123">
    <property type="entry name" value="ABC transporter transmembrane region"/>
    <property type="match status" value="1"/>
</dbReference>
<dbReference type="STRING" id="1889.SAM40697_5694"/>
<evidence type="ECO:0000256" key="5">
    <source>
        <dbReference type="ARBA" id="ARBA00022989"/>
    </source>
</evidence>
<dbReference type="PROSITE" id="PS00211">
    <property type="entry name" value="ABC_TRANSPORTER_1"/>
    <property type="match status" value="1"/>
</dbReference>
<sequence>MGPVAETRPRKRRPPSARDAADRAKRGRGLEALVLSCSVAAAVAAVAQPVVLGRTLDLLLRDGDAGRWLALSAALLVGELLFDCLTSLFTGRCNAARTASVRRGALAGLLRAVPDRARARTPGDVGTRLTLNAADAGGAPAAKASLAASLVTPLGALAALAFVDLWVTACVLAGLPALALVLRAFARDTGASVAAYQRTQARIASRLLETLEGTATITAAGTAARERARVLAPLAELAGQGRQMWALHGRALARSGVLVPLLTLAATAVGGLRLASGDLSVGDMLAACRYAQLAAGVGGTASLLGAVVRGREARRRTLELEEMPPLAHGAFRLPPDGPGGLELRGVRVVRDGREVLRADGVRVPGGTTVAVVGRSGSGKSVLAAVAGRLVDPDEGHVLLDGVRLDRLTRQELRTEVAFAFERPELGEGTVAEVIAAGARRASPEQVRQAAHAAGADGFVRRLPRGYDTPLASAPLSGGERQRLGLARAFAHAGRLLVMDDATSSLDTATEHEVDRALRRSVRPGTRLVVAHRQSVAGRADLVLWLEDGCVRAVGTHRELWELPGYRAVFATGGTGPAAACETPAAPRPEEVRP</sequence>
<dbReference type="Pfam" id="PF00664">
    <property type="entry name" value="ABC_membrane"/>
    <property type="match status" value="1"/>
</dbReference>
<comment type="subcellular location">
    <subcellularLocation>
        <location evidence="1">Cell membrane</location>
        <topology evidence="1">Multi-pass membrane protein</topology>
    </subcellularLocation>
</comment>
<organism evidence="11 12">
    <name type="scientific">Streptomyces ambofaciens (strain ATCC 23877 / 3486 / DSM 40053 / JCM 4204 / NBRC 12836 / NRRL B-2516)</name>
    <dbReference type="NCBI Taxonomy" id="278992"/>
    <lineage>
        <taxon>Bacteria</taxon>
        <taxon>Bacillati</taxon>
        <taxon>Actinomycetota</taxon>
        <taxon>Actinomycetes</taxon>
        <taxon>Kitasatosporales</taxon>
        <taxon>Streptomycetaceae</taxon>
        <taxon>Streptomyces</taxon>
    </lineage>
</organism>
<keyword evidence="5 8" id="KW-1133">Transmembrane helix</keyword>
<dbReference type="AlphaFoldDB" id="A0A0K2B1X3"/>